<dbReference type="InterPro" id="IPR036873">
    <property type="entry name" value="Rhodanese-like_dom_sf"/>
</dbReference>
<keyword evidence="2" id="KW-0732">Signal</keyword>
<feature type="chain" id="PRO_5012263216" description="Rhodanese domain-containing protein" evidence="2">
    <location>
        <begin position="17"/>
        <end position="703"/>
    </location>
</feature>
<evidence type="ECO:0000256" key="1">
    <source>
        <dbReference type="SAM" id="MobiDB-lite"/>
    </source>
</evidence>
<feature type="signal peptide" evidence="2">
    <location>
        <begin position="1"/>
        <end position="16"/>
    </location>
</feature>
<evidence type="ECO:0000259" key="3">
    <source>
        <dbReference type="PROSITE" id="PS50206"/>
    </source>
</evidence>
<keyword evidence="5" id="KW-1185">Reference proteome</keyword>
<evidence type="ECO:0000313" key="4">
    <source>
        <dbReference type="EMBL" id="OXU22129.1"/>
    </source>
</evidence>
<feature type="compositionally biased region" description="Polar residues" evidence="1">
    <location>
        <begin position="403"/>
        <end position="418"/>
    </location>
</feature>
<feature type="region of interest" description="Disordered" evidence="1">
    <location>
        <begin position="344"/>
        <end position="381"/>
    </location>
</feature>
<feature type="compositionally biased region" description="Basic and acidic residues" evidence="1">
    <location>
        <begin position="561"/>
        <end position="575"/>
    </location>
</feature>
<dbReference type="EMBL" id="NNAY01002085">
    <property type="protein sequence ID" value="OXU22129.1"/>
    <property type="molecule type" value="Genomic_DNA"/>
</dbReference>
<dbReference type="InterPro" id="IPR001763">
    <property type="entry name" value="Rhodanese-like_dom"/>
</dbReference>
<protein>
    <recommendedName>
        <fullName evidence="3">Rhodanese domain-containing protein</fullName>
    </recommendedName>
</protein>
<feature type="region of interest" description="Disordered" evidence="1">
    <location>
        <begin position="403"/>
        <end position="428"/>
    </location>
</feature>
<feature type="region of interest" description="Disordered" evidence="1">
    <location>
        <begin position="561"/>
        <end position="587"/>
    </location>
</feature>
<dbReference type="AlphaFoldDB" id="A0A232EUU3"/>
<proteinExistence type="predicted"/>
<dbReference type="Gene3D" id="3.40.250.10">
    <property type="entry name" value="Rhodanese-like domain"/>
    <property type="match status" value="1"/>
</dbReference>
<feature type="compositionally biased region" description="Low complexity" evidence="1">
    <location>
        <begin position="370"/>
        <end position="381"/>
    </location>
</feature>
<dbReference type="PROSITE" id="PS50206">
    <property type="entry name" value="RHODANESE_3"/>
    <property type="match status" value="1"/>
</dbReference>
<feature type="domain" description="Rhodanese" evidence="3">
    <location>
        <begin position="186"/>
        <end position="310"/>
    </location>
</feature>
<organism evidence="4 5">
    <name type="scientific">Trichomalopsis sarcophagae</name>
    <dbReference type="NCBI Taxonomy" id="543379"/>
    <lineage>
        <taxon>Eukaryota</taxon>
        <taxon>Metazoa</taxon>
        <taxon>Ecdysozoa</taxon>
        <taxon>Arthropoda</taxon>
        <taxon>Hexapoda</taxon>
        <taxon>Insecta</taxon>
        <taxon>Pterygota</taxon>
        <taxon>Neoptera</taxon>
        <taxon>Endopterygota</taxon>
        <taxon>Hymenoptera</taxon>
        <taxon>Apocrita</taxon>
        <taxon>Proctotrupomorpha</taxon>
        <taxon>Chalcidoidea</taxon>
        <taxon>Pteromalidae</taxon>
        <taxon>Pteromalinae</taxon>
        <taxon>Trichomalopsis</taxon>
    </lineage>
</organism>
<dbReference type="STRING" id="543379.A0A232EUU3"/>
<reference evidence="4 5" key="1">
    <citation type="journal article" date="2017" name="Curr. Biol.">
        <title>The Evolution of Venom by Co-option of Single-Copy Genes.</title>
        <authorList>
            <person name="Martinson E.O."/>
            <person name="Mrinalini"/>
            <person name="Kelkar Y.D."/>
            <person name="Chang C.H."/>
            <person name="Werren J.H."/>
        </authorList>
    </citation>
    <scope>NUCLEOTIDE SEQUENCE [LARGE SCALE GENOMIC DNA]</scope>
    <source>
        <strain evidence="4 5">Alberta</strain>
        <tissue evidence="4">Whole body</tissue>
    </source>
</reference>
<name>A0A232EUU3_9HYME</name>
<evidence type="ECO:0000313" key="5">
    <source>
        <dbReference type="Proteomes" id="UP000215335"/>
    </source>
</evidence>
<gene>
    <name evidence="4" type="ORF">TSAR_002319</name>
</gene>
<dbReference type="Proteomes" id="UP000215335">
    <property type="component" value="Unassembled WGS sequence"/>
</dbReference>
<sequence length="703" mass="79947">MQCFVNFLFIILQTLSMQNMDPAIVAELNEKYRNLNKEVLKLNFKGRKPEHIYERLPKIYAFGSEAKEAKKHDQAYIFFKRWIACVDWLKGQHLNKEVMTKFFSNDKVEDVKKLLQEVSNSIQLECEIKPKGPQIKDSHTNSVNENFNDLELRLPETPNDEPQPKENDEITCANLFIILNQGIRSSEKRLLIIDVRKEADYLESKIAFPENIVHIPAEKIQPNKSPDFYRYLLIDDNLALDRYAKRSAKDIDIIVLMDSNSSLNSMNVKSPISMFKKSLKECDKITKYKRIAILKGGFEEWIKTYPAFVTDPVKKELSPTPSTPDSSVSSFNASYSFLDISQSREETTSPILSGRHPTGPRVKDPSNANSQVSSRSDKSSSSLYNHLLVPYQKVLASSTIANGKYTHPTTQPSQNNNPTAPPSPNCISDKQLLISNNIKEAKVVIEKLKPQVDRSKKPTLGGKPTMPTTNQLEKELSDTQYSILQYEKKLQKGMQNNWAREQLETLRKKEQEIMVKLGRTRNTISADENPGKLYPELSLSSMTLEPRTRATRLSKLNLSEEKENIPKPPIKDKIEPMIVDPQPPLTPAHMEVDEEETIRREPLKSENVSINPGLKRSHSSPNLVLQVKKLKANHQNGPKSIPAVNRSLKPNLVPKNVSRTRIASAISSKDREQRLEPIFSSIKLVSVLFLYILKASNQSFCTV</sequence>
<evidence type="ECO:0000256" key="2">
    <source>
        <dbReference type="SAM" id="SignalP"/>
    </source>
</evidence>
<dbReference type="Pfam" id="PF00581">
    <property type="entry name" value="Rhodanese"/>
    <property type="match status" value="1"/>
</dbReference>
<dbReference type="SUPFAM" id="SSF52821">
    <property type="entry name" value="Rhodanese/Cell cycle control phosphatase"/>
    <property type="match status" value="1"/>
</dbReference>
<accession>A0A232EUU3</accession>
<comment type="caution">
    <text evidence="4">The sequence shown here is derived from an EMBL/GenBank/DDBJ whole genome shotgun (WGS) entry which is preliminary data.</text>
</comment>